<evidence type="ECO:0000256" key="6">
    <source>
        <dbReference type="PROSITE-ProRule" id="PRU10077"/>
    </source>
</evidence>
<dbReference type="Gene3D" id="3.40.630.20">
    <property type="entry name" value="Peptidase C15, pyroglutamyl peptidase I-like"/>
    <property type="match status" value="1"/>
</dbReference>
<dbReference type="PRINTS" id="PR00706">
    <property type="entry name" value="PYROGLUPTASE"/>
</dbReference>
<keyword evidence="3" id="KW-0645">Protease</keyword>
<dbReference type="GO" id="GO:0006508">
    <property type="term" value="P:proteolysis"/>
    <property type="evidence" value="ECO:0007669"/>
    <property type="project" value="UniProtKB-KW"/>
</dbReference>
<dbReference type="InterPro" id="IPR000816">
    <property type="entry name" value="Peptidase_C15"/>
</dbReference>
<dbReference type="PROSITE" id="PS01334">
    <property type="entry name" value="PYRASE_CYS"/>
    <property type="match status" value="1"/>
</dbReference>
<comment type="similarity">
    <text evidence="1">Belongs to the peptidase C15 family.</text>
</comment>
<evidence type="ECO:0000256" key="5">
    <source>
        <dbReference type="ARBA" id="ARBA00022807"/>
    </source>
</evidence>
<accession>A0A087BJH5</accession>
<evidence type="ECO:0000256" key="1">
    <source>
        <dbReference type="ARBA" id="ARBA00006641"/>
    </source>
</evidence>
<dbReference type="InterPro" id="IPR036440">
    <property type="entry name" value="Peptidase_C15-like_sf"/>
</dbReference>
<name>A0A087BJH5_9BIFI</name>
<evidence type="ECO:0000256" key="4">
    <source>
        <dbReference type="ARBA" id="ARBA00022801"/>
    </source>
</evidence>
<reference evidence="7 8" key="1">
    <citation type="submission" date="2014-03" db="EMBL/GenBank/DDBJ databases">
        <title>Genomics of Bifidobacteria.</title>
        <authorList>
            <person name="Ventura M."/>
            <person name="Milani C."/>
            <person name="Lugli G.A."/>
        </authorList>
    </citation>
    <scope>NUCLEOTIDE SEQUENCE [LARGE SCALE GENOMIC DNA]</scope>
    <source>
        <strain evidence="7 8">LMG 11341</strain>
    </source>
</reference>
<comment type="catalytic activity">
    <reaction evidence="6">
        <text>Release of an N-terminal pyroglutamyl group from a polypeptide, the second amino acid generally not being Pro.</text>
        <dbReference type="EC" id="3.4.19.3"/>
    </reaction>
</comment>
<dbReference type="Proteomes" id="UP000029060">
    <property type="component" value="Unassembled WGS sequence"/>
</dbReference>
<dbReference type="Pfam" id="PF01470">
    <property type="entry name" value="Peptidase_C15"/>
    <property type="match status" value="1"/>
</dbReference>
<keyword evidence="2" id="KW-0963">Cytoplasm</keyword>
<feature type="active site" evidence="6">
    <location>
        <position position="150"/>
    </location>
</feature>
<dbReference type="RefSeq" id="WP_033523237.1">
    <property type="nucleotide sequence ID" value="NZ_CADAXU010000010.1"/>
</dbReference>
<protein>
    <recommendedName>
        <fullName evidence="6">Pyroglutamyl-peptidase I</fullName>
        <ecNumber evidence="6">3.4.19.3</ecNumber>
    </recommendedName>
</protein>
<dbReference type="PANTHER" id="PTHR23402:SF1">
    <property type="entry name" value="PYROGLUTAMYL-PEPTIDASE I"/>
    <property type="match status" value="1"/>
</dbReference>
<dbReference type="AlphaFoldDB" id="A0A087BJH5"/>
<dbReference type="EC" id="3.4.19.3" evidence="6"/>
<proteinExistence type="inferred from homology"/>
<evidence type="ECO:0000256" key="3">
    <source>
        <dbReference type="ARBA" id="ARBA00022670"/>
    </source>
</evidence>
<evidence type="ECO:0000313" key="8">
    <source>
        <dbReference type="Proteomes" id="UP000029060"/>
    </source>
</evidence>
<keyword evidence="5" id="KW-0788">Thiol protease</keyword>
<dbReference type="OrthoDB" id="9779738at2"/>
<evidence type="ECO:0000256" key="2">
    <source>
        <dbReference type="ARBA" id="ARBA00022490"/>
    </source>
</evidence>
<dbReference type="PIRSF" id="PIRSF015592">
    <property type="entry name" value="Prld-crbxl_pptds"/>
    <property type="match status" value="1"/>
</dbReference>
<dbReference type="CDD" id="cd00501">
    <property type="entry name" value="Peptidase_C15"/>
    <property type="match status" value="1"/>
</dbReference>
<dbReference type="GO" id="GO:0005829">
    <property type="term" value="C:cytosol"/>
    <property type="evidence" value="ECO:0007669"/>
    <property type="project" value="InterPro"/>
</dbReference>
<dbReference type="STRING" id="78345.BMERY_1523"/>
<organism evidence="7 8">
    <name type="scientific">Bifidobacterium merycicum</name>
    <dbReference type="NCBI Taxonomy" id="78345"/>
    <lineage>
        <taxon>Bacteria</taxon>
        <taxon>Bacillati</taxon>
        <taxon>Actinomycetota</taxon>
        <taxon>Actinomycetes</taxon>
        <taxon>Bifidobacteriales</taxon>
        <taxon>Bifidobacteriaceae</taxon>
        <taxon>Bifidobacterium</taxon>
    </lineage>
</organism>
<keyword evidence="8" id="KW-1185">Reference proteome</keyword>
<comment type="caution">
    <text evidence="7">The sequence shown here is derived from an EMBL/GenBank/DDBJ whole genome shotgun (WGS) entry which is preliminary data.</text>
</comment>
<dbReference type="eggNOG" id="COG2039">
    <property type="taxonomic scope" value="Bacteria"/>
</dbReference>
<dbReference type="InterPro" id="IPR016125">
    <property type="entry name" value="Peptidase_C15-like"/>
</dbReference>
<gene>
    <name evidence="7" type="ORF">BMERY_1523</name>
</gene>
<keyword evidence="4 7" id="KW-0378">Hydrolase</keyword>
<evidence type="ECO:0000313" key="7">
    <source>
        <dbReference type="EMBL" id="KFI71175.1"/>
    </source>
</evidence>
<dbReference type="PANTHER" id="PTHR23402">
    <property type="entry name" value="PROTEASE FAMILY C15 PYROGLUTAMYL-PEPTIDASE I-RELATED"/>
    <property type="match status" value="1"/>
</dbReference>
<sequence>MQQISVVISGFDHYDGIDVNPSHEVPKALAEHGIDGLDGVDLSISAVSLPVSFAKAWPVLEQTIESVKPNIVIATGLKRAARGVMLERCATNLMDANKPDIDNAVPKLAPIDPSGPAAYWTRLPLRAILSQFTHDSIPATLSSDAGTFVCNSLFYNLLNWASSQEKVLSGFVSLPLVNEEPHPQHGLPLHQLVQAGADVVRESVEYYMRPSSEDILIA</sequence>
<dbReference type="SUPFAM" id="SSF53182">
    <property type="entry name" value="Pyrrolidone carboxyl peptidase (pyroglutamate aminopeptidase)"/>
    <property type="match status" value="1"/>
</dbReference>
<dbReference type="GO" id="GO:0016920">
    <property type="term" value="F:pyroglutamyl-peptidase activity"/>
    <property type="evidence" value="ECO:0007669"/>
    <property type="project" value="UniProtKB-EC"/>
</dbReference>
<dbReference type="InterPro" id="IPR033694">
    <property type="entry name" value="PGPEP1_Cys_AS"/>
</dbReference>
<dbReference type="EMBL" id="JGZC01000003">
    <property type="protein sequence ID" value="KFI71175.1"/>
    <property type="molecule type" value="Genomic_DNA"/>
</dbReference>